<dbReference type="Gene3D" id="1.20.140.10">
    <property type="entry name" value="Butyryl-CoA Dehydrogenase, subunit A, domain 3"/>
    <property type="match status" value="1"/>
</dbReference>
<dbReference type="Pfam" id="PF00441">
    <property type="entry name" value="Acyl-CoA_dh_1"/>
    <property type="match status" value="1"/>
</dbReference>
<dbReference type="Proteomes" id="UP000297762">
    <property type="component" value="Unassembled WGS sequence"/>
</dbReference>
<evidence type="ECO:0000259" key="8">
    <source>
        <dbReference type="Pfam" id="PF02770"/>
    </source>
</evidence>
<sequence length="556" mass="61312">MATIAPTDSTSAKQALSKSSAVIEQVTKALAAKCSSNGKVSVSKMDQNQFVQYQIAWLTSEQKIAENFIEYAWNDSLGTGDLEKLMAQVFAAEVVSHIRTEFSSRTSEYGISTQDLISKLFDESTNKFLEEASAIENYNHIADLIVSLGHYGAYGLSEDHEMFRQTFKQFAEEVVAPKAEHVHRHDDIVPEEIIQGLRDMGCFGLCIPETYGGLQPNDKPDNISMLVVTEELSRGSLGIAGSLITRPEILSKALLKGGTDVQKEKWLPLIASGEKMGGIMVTEPNYGSDVAGVSVTAKKVNGGWSINGVKTWCTFAGYANLLLILVRTESDPELKHKGLSIVLAEKPSFTGHEFDYKQDGGGRISGKAIGTIGYRGMHSFEVSFEDYFVPEENLIGGEPARGKGFYFQMEGFSGGRIQTAARANGVMQAALEAGLRYAQERQVFQKPIFDYNLTKYKIARMAMIVQASRQFTNTVAKLLDNHQGQMEATLIKFYASKVAEWVTREAMQIHGGMGYAEEYAVSRYFVDARVFSIFEGAEEVMALRVIAKSLMDQYAS</sequence>
<keyword evidence="4 6" id="KW-0274">FAD</keyword>
<comment type="similarity">
    <text evidence="2 6">Belongs to the acyl-CoA dehydrogenase family.</text>
</comment>
<comment type="caution">
    <text evidence="10">The sequence shown here is derived from an EMBL/GenBank/DDBJ whole genome shotgun (WGS) entry which is preliminary data.</text>
</comment>
<protein>
    <submittedName>
        <fullName evidence="10">Acyl-CoA dehydrogenase</fullName>
    </submittedName>
</protein>
<dbReference type="RefSeq" id="WP_135649874.1">
    <property type="nucleotide sequence ID" value="NZ_RQGF01000028.1"/>
</dbReference>
<reference evidence="10" key="1">
    <citation type="journal article" date="2019" name="PLoS Negl. Trop. Dis.">
        <title>Revisiting the worldwide diversity of Leptospira species in the environment.</title>
        <authorList>
            <person name="Vincent A.T."/>
            <person name="Schiettekatte O."/>
            <person name="Bourhy P."/>
            <person name="Veyrier F.J."/>
            <person name="Picardeau M."/>
        </authorList>
    </citation>
    <scope>NUCLEOTIDE SEQUENCE [LARGE SCALE GENOMIC DNA]</scope>
    <source>
        <strain evidence="10">201702455</strain>
    </source>
</reference>
<dbReference type="GO" id="GO:0050660">
    <property type="term" value="F:flavin adenine dinucleotide binding"/>
    <property type="evidence" value="ECO:0007669"/>
    <property type="project" value="InterPro"/>
</dbReference>
<feature type="domain" description="Acyl-CoA dehydrogenase/oxidase C-terminal" evidence="7">
    <location>
        <begin position="402"/>
        <end position="550"/>
    </location>
</feature>
<comment type="cofactor">
    <cofactor evidence="1 6">
        <name>FAD</name>
        <dbReference type="ChEBI" id="CHEBI:57692"/>
    </cofactor>
</comment>
<name>A0A4R9K7V9_9LEPT</name>
<dbReference type="InterPro" id="IPR046373">
    <property type="entry name" value="Acyl-CoA_Oxase/DH_mid-dom_sf"/>
</dbReference>
<dbReference type="FunFam" id="2.40.110.10:FF:000015">
    <property type="entry name" value="Acyl-CoA dehydrogenase"/>
    <property type="match status" value="1"/>
</dbReference>
<dbReference type="AlphaFoldDB" id="A0A4R9K7V9"/>
<dbReference type="Gene3D" id="1.10.540.10">
    <property type="entry name" value="Acyl-CoA dehydrogenase/oxidase, N-terminal domain"/>
    <property type="match status" value="1"/>
</dbReference>
<evidence type="ECO:0000256" key="2">
    <source>
        <dbReference type="ARBA" id="ARBA00009347"/>
    </source>
</evidence>
<evidence type="ECO:0000256" key="5">
    <source>
        <dbReference type="ARBA" id="ARBA00023002"/>
    </source>
</evidence>
<keyword evidence="11" id="KW-1185">Reference proteome</keyword>
<evidence type="ECO:0000313" key="10">
    <source>
        <dbReference type="EMBL" id="TGL60704.1"/>
    </source>
</evidence>
<evidence type="ECO:0000259" key="9">
    <source>
        <dbReference type="Pfam" id="PF02771"/>
    </source>
</evidence>
<dbReference type="SUPFAM" id="SSF47203">
    <property type="entry name" value="Acyl-CoA dehydrogenase C-terminal domain-like"/>
    <property type="match status" value="1"/>
</dbReference>
<feature type="domain" description="Acyl-CoA dehydrogenase/oxidase N-terminal" evidence="9">
    <location>
        <begin position="157"/>
        <end position="274"/>
    </location>
</feature>
<proteinExistence type="inferred from homology"/>
<dbReference type="Gene3D" id="2.40.110.10">
    <property type="entry name" value="Butyryl-CoA Dehydrogenase, subunit A, domain 2"/>
    <property type="match status" value="1"/>
</dbReference>
<dbReference type="SUPFAM" id="SSF56645">
    <property type="entry name" value="Acyl-CoA dehydrogenase NM domain-like"/>
    <property type="match status" value="1"/>
</dbReference>
<dbReference type="PANTHER" id="PTHR43884">
    <property type="entry name" value="ACYL-COA DEHYDROGENASE"/>
    <property type="match status" value="1"/>
</dbReference>
<evidence type="ECO:0000256" key="4">
    <source>
        <dbReference type="ARBA" id="ARBA00022827"/>
    </source>
</evidence>
<evidence type="ECO:0000256" key="1">
    <source>
        <dbReference type="ARBA" id="ARBA00001974"/>
    </source>
</evidence>
<dbReference type="Pfam" id="PF02771">
    <property type="entry name" value="Acyl-CoA_dh_N"/>
    <property type="match status" value="1"/>
</dbReference>
<dbReference type="GO" id="GO:0003995">
    <property type="term" value="F:acyl-CoA dehydrogenase activity"/>
    <property type="evidence" value="ECO:0007669"/>
    <property type="project" value="InterPro"/>
</dbReference>
<gene>
    <name evidence="10" type="ORF">EHQ64_12860</name>
</gene>
<dbReference type="InterPro" id="IPR006091">
    <property type="entry name" value="Acyl-CoA_Oxase/DH_mid-dom"/>
</dbReference>
<keyword evidence="5 6" id="KW-0560">Oxidoreductase</keyword>
<dbReference type="InterPro" id="IPR013786">
    <property type="entry name" value="AcylCoA_DH/ox_N"/>
</dbReference>
<dbReference type="OrthoDB" id="9780544at2"/>
<feature type="domain" description="Acyl-CoA oxidase/dehydrogenase middle" evidence="8">
    <location>
        <begin position="279"/>
        <end position="386"/>
    </location>
</feature>
<dbReference type="PANTHER" id="PTHR43884:SF25">
    <property type="entry name" value="ACYL-COA DEHYDROGENASE YDBM-RELATED"/>
    <property type="match status" value="1"/>
</dbReference>
<dbReference type="PROSITE" id="PS00073">
    <property type="entry name" value="ACYL_COA_DH_2"/>
    <property type="match status" value="1"/>
</dbReference>
<evidence type="ECO:0000259" key="7">
    <source>
        <dbReference type="Pfam" id="PF00441"/>
    </source>
</evidence>
<dbReference type="InterPro" id="IPR006089">
    <property type="entry name" value="Acyl-CoA_DH_CS"/>
</dbReference>
<dbReference type="InterPro" id="IPR009075">
    <property type="entry name" value="AcylCo_DH/oxidase_C"/>
</dbReference>
<dbReference type="InterPro" id="IPR009100">
    <property type="entry name" value="AcylCoA_DH/oxidase_NM_dom_sf"/>
</dbReference>
<dbReference type="InterPro" id="IPR037069">
    <property type="entry name" value="AcylCoA_DH/ox_N_sf"/>
</dbReference>
<evidence type="ECO:0000313" key="11">
    <source>
        <dbReference type="Proteomes" id="UP000297762"/>
    </source>
</evidence>
<accession>A0A4R9K7V9</accession>
<evidence type="ECO:0000256" key="6">
    <source>
        <dbReference type="RuleBase" id="RU362125"/>
    </source>
</evidence>
<dbReference type="InterPro" id="IPR036250">
    <property type="entry name" value="AcylCo_DH-like_C"/>
</dbReference>
<keyword evidence="3 6" id="KW-0285">Flavoprotein</keyword>
<evidence type="ECO:0000256" key="3">
    <source>
        <dbReference type="ARBA" id="ARBA00022630"/>
    </source>
</evidence>
<organism evidence="10 11">
    <name type="scientific">Leptospira sarikeiensis</name>
    <dbReference type="NCBI Taxonomy" id="2484943"/>
    <lineage>
        <taxon>Bacteria</taxon>
        <taxon>Pseudomonadati</taxon>
        <taxon>Spirochaetota</taxon>
        <taxon>Spirochaetia</taxon>
        <taxon>Leptospirales</taxon>
        <taxon>Leptospiraceae</taxon>
        <taxon>Leptospira</taxon>
    </lineage>
</organism>
<dbReference type="Pfam" id="PF02770">
    <property type="entry name" value="Acyl-CoA_dh_M"/>
    <property type="match status" value="1"/>
</dbReference>
<dbReference type="EMBL" id="RQGF01000028">
    <property type="protein sequence ID" value="TGL60704.1"/>
    <property type="molecule type" value="Genomic_DNA"/>
</dbReference>